<reference evidence="2" key="1">
    <citation type="journal article" date="2019" name="Int. J. Syst. Evol. Microbiol.">
        <title>The Global Catalogue of Microorganisms (GCM) 10K type strain sequencing project: providing services to taxonomists for standard genome sequencing and annotation.</title>
        <authorList>
            <consortium name="The Broad Institute Genomics Platform"/>
            <consortium name="The Broad Institute Genome Sequencing Center for Infectious Disease"/>
            <person name="Wu L."/>
            <person name="Ma J."/>
        </authorList>
    </citation>
    <scope>NUCLEOTIDE SEQUENCE [LARGE SCALE GENOMIC DNA]</scope>
    <source>
        <strain evidence="2">JCM 11496</strain>
    </source>
</reference>
<gene>
    <name evidence="1" type="ORF">ACFSFX_01015</name>
</gene>
<name>A0ABW4Q271_9MICC</name>
<dbReference type="RefSeq" id="WP_343877196.1">
    <property type="nucleotide sequence ID" value="NZ_BAAAIJ010000003.1"/>
</dbReference>
<protein>
    <recommendedName>
        <fullName evidence="3">Immunity protein 7</fullName>
    </recommendedName>
</protein>
<evidence type="ECO:0000313" key="1">
    <source>
        <dbReference type="EMBL" id="MFD1845176.1"/>
    </source>
</evidence>
<sequence>MISSEWVPYYREDDGELLGYLVPEGTSFVPVTVFGYGLGDAADEYDASQVLERIGLSYLADIWVLSIADRDEPINVQIVEASPRVLRVKSVDYGWEQDYGTIIELPVPETGRLRRQ</sequence>
<evidence type="ECO:0000313" key="2">
    <source>
        <dbReference type="Proteomes" id="UP001597307"/>
    </source>
</evidence>
<accession>A0ABW4Q271</accession>
<keyword evidence="2" id="KW-1185">Reference proteome</keyword>
<evidence type="ECO:0008006" key="3">
    <source>
        <dbReference type="Google" id="ProtNLM"/>
    </source>
</evidence>
<dbReference type="Proteomes" id="UP001597307">
    <property type="component" value="Unassembled WGS sequence"/>
</dbReference>
<dbReference type="EMBL" id="JBHUGA010000003">
    <property type="protein sequence ID" value="MFD1845176.1"/>
    <property type="molecule type" value="Genomic_DNA"/>
</dbReference>
<comment type="caution">
    <text evidence="1">The sequence shown here is derived from an EMBL/GenBank/DDBJ whole genome shotgun (WGS) entry which is preliminary data.</text>
</comment>
<organism evidence="1 2">
    <name type="scientific">Arthrobacter flavus</name>
    <dbReference type="NCBI Taxonomy" id="95172"/>
    <lineage>
        <taxon>Bacteria</taxon>
        <taxon>Bacillati</taxon>
        <taxon>Actinomycetota</taxon>
        <taxon>Actinomycetes</taxon>
        <taxon>Micrococcales</taxon>
        <taxon>Micrococcaceae</taxon>
        <taxon>Arthrobacter</taxon>
    </lineage>
</organism>
<proteinExistence type="predicted"/>